<evidence type="ECO:0000256" key="18">
    <source>
        <dbReference type="ARBA" id="ARBA00048969"/>
    </source>
</evidence>
<evidence type="ECO:0000256" key="4">
    <source>
        <dbReference type="ARBA" id="ARBA00004658"/>
    </source>
</evidence>
<dbReference type="GO" id="GO:0000309">
    <property type="term" value="F:nicotinamide-nucleotide adenylyltransferase activity"/>
    <property type="evidence" value="ECO:0007669"/>
    <property type="project" value="UniProtKB-EC"/>
</dbReference>
<evidence type="ECO:0000256" key="14">
    <source>
        <dbReference type="ARBA" id="ARBA00022842"/>
    </source>
</evidence>
<comment type="catalytic activity">
    <reaction evidence="18">
        <text>beta-nicotinamide D-ribonucleotide + ATP + H(+) = diphosphate + NAD(+)</text>
        <dbReference type="Rhea" id="RHEA:21360"/>
        <dbReference type="ChEBI" id="CHEBI:14649"/>
        <dbReference type="ChEBI" id="CHEBI:15378"/>
        <dbReference type="ChEBI" id="CHEBI:30616"/>
        <dbReference type="ChEBI" id="CHEBI:33019"/>
        <dbReference type="ChEBI" id="CHEBI:57540"/>
        <dbReference type="EC" id="2.7.7.1"/>
    </reaction>
    <physiologicalReaction direction="left-to-right" evidence="18">
        <dbReference type="Rhea" id="RHEA:21361"/>
    </physiologicalReaction>
    <physiologicalReaction direction="right-to-left" evidence="18">
        <dbReference type="Rhea" id="RHEA:21362"/>
    </physiologicalReaction>
</comment>
<evidence type="ECO:0000256" key="13">
    <source>
        <dbReference type="ARBA" id="ARBA00022840"/>
    </source>
</evidence>
<evidence type="ECO:0000256" key="11">
    <source>
        <dbReference type="ARBA" id="ARBA00022741"/>
    </source>
</evidence>
<evidence type="ECO:0000256" key="5">
    <source>
        <dbReference type="ARBA" id="ARBA00005019"/>
    </source>
</evidence>
<dbReference type="FunFam" id="3.40.50.620:FF:000101">
    <property type="entry name" value="Nicotinamide-nucleotide adenylyltransferase"/>
    <property type="match status" value="1"/>
</dbReference>
<dbReference type="PANTHER" id="PTHR12039:SF21">
    <property type="entry name" value="NICOTINAMIDE_NICOTINIC ACID MONONUCLEOTIDE ADENYLYLTRANSFERASE 1"/>
    <property type="match status" value="1"/>
</dbReference>
<keyword evidence="13 20" id="KW-0067">ATP-binding</keyword>
<comment type="pathway">
    <text evidence="5">Cofactor biosynthesis; NAD(+) biosynthesis; deamido-NAD(+) from nicotinate D-ribonucleotide: step 1/1.</text>
</comment>
<keyword evidence="16" id="KW-0539">Nucleus</keyword>
<comment type="subcellular location">
    <subcellularLocation>
        <location evidence="3">Nucleus</location>
    </subcellularLocation>
</comment>
<keyword evidence="14" id="KW-0460">Magnesium</keyword>
<dbReference type="InterPro" id="IPR045094">
    <property type="entry name" value="NMNAT_euk"/>
</dbReference>
<keyword evidence="15 20" id="KW-0520">NAD</keyword>
<evidence type="ECO:0000256" key="15">
    <source>
        <dbReference type="ARBA" id="ARBA00023027"/>
    </source>
</evidence>
<comment type="similarity">
    <text evidence="6 20">Belongs to the eukaryotic NMN adenylyltransferase family.</text>
</comment>
<feature type="domain" description="Cytidyltransferase-like" evidence="21">
    <location>
        <begin position="117"/>
        <end position="325"/>
    </location>
</feature>
<dbReference type="EMBL" id="JAOPHQ010001427">
    <property type="protein sequence ID" value="KAK0150942.1"/>
    <property type="molecule type" value="Genomic_DNA"/>
</dbReference>
<evidence type="ECO:0000256" key="12">
    <source>
        <dbReference type="ARBA" id="ARBA00022833"/>
    </source>
</evidence>
<dbReference type="Proteomes" id="UP001174136">
    <property type="component" value="Unassembled WGS sequence"/>
</dbReference>
<dbReference type="InterPro" id="IPR005248">
    <property type="entry name" value="NadD/NMNAT"/>
</dbReference>
<evidence type="ECO:0000256" key="2">
    <source>
        <dbReference type="ARBA" id="ARBA00001947"/>
    </source>
</evidence>
<accession>A0AA47N271</accession>
<evidence type="ECO:0000256" key="6">
    <source>
        <dbReference type="ARBA" id="ARBA00007064"/>
    </source>
</evidence>
<evidence type="ECO:0000256" key="8">
    <source>
        <dbReference type="ARBA" id="ARBA00022642"/>
    </source>
</evidence>
<organism evidence="22 23">
    <name type="scientific">Merluccius polli</name>
    <name type="common">Benguela hake</name>
    <name type="synonym">Merluccius cadenati</name>
    <dbReference type="NCBI Taxonomy" id="89951"/>
    <lineage>
        <taxon>Eukaryota</taxon>
        <taxon>Metazoa</taxon>
        <taxon>Chordata</taxon>
        <taxon>Craniata</taxon>
        <taxon>Vertebrata</taxon>
        <taxon>Euteleostomi</taxon>
        <taxon>Actinopterygii</taxon>
        <taxon>Neopterygii</taxon>
        <taxon>Teleostei</taxon>
        <taxon>Neoteleostei</taxon>
        <taxon>Acanthomorphata</taxon>
        <taxon>Zeiogadaria</taxon>
        <taxon>Gadariae</taxon>
        <taxon>Gadiformes</taxon>
        <taxon>Gadoidei</taxon>
        <taxon>Merlucciidae</taxon>
        <taxon>Merluccius</taxon>
    </lineage>
</organism>
<evidence type="ECO:0000256" key="1">
    <source>
        <dbReference type="ARBA" id="ARBA00001946"/>
    </source>
</evidence>
<keyword evidence="11 20" id="KW-0547">Nucleotide-binding</keyword>
<evidence type="ECO:0000256" key="3">
    <source>
        <dbReference type="ARBA" id="ARBA00004123"/>
    </source>
</evidence>
<dbReference type="InterPro" id="IPR014729">
    <property type="entry name" value="Rossmann-like_a/b/a_fold"/>
</dbReference>
<evidence type="ECO:0000256" key="20">
    <source>
        <dbReference type="RuleBase" id="RU362021"/>
    </source>
</evidence>
<keyword evidence="23" id="KW-1185">Reference proteome</keyword>
<protein>
    <recommendedName>
        <fullName evidence="20">Nicotinamide-nucleotide adenylyltransferase</fullName>
        <ecNumber evidence="20">2.7.7.1</ecNumber>
        <ecNumber evidence="20">2.7.7.18</ecNumber>
    </recommendedName>
</protein>
<keyword evidence="12" id="KW-0862">Zinc</keyword>
<dbReference type="PANTHER" id="PTHR12039">
    <property type="entry name" value="NICOTINAMIDE MONONUCLEOTIDE ADENYLYLTRANSFERASE"/>
    <property type="match status" value="1"/>
</dbReference>
<dbReference type="EC" id="2.7.7.1" evidence="20"/>
<evidence type="ECO:0000256" key="9">
    <source>
        <dbReference type="ARBA" id="ARBA00022679"/>
    </source>
</evidence>
<dbReference type="EC" id="2.7.7.18" evidence="20"/>
<keyword evidence="9 20" id="KW-0808">Transferase</keyword>
<comment type="cofactor">
    <cofactor evidence="2">
        <name>Zn(2+)</name>
        <dbReference type="ChEBI" id="CHEBI:29105"/>
    </cofactor>
</comment>
<evidence type="ECO:0000256" key="16">
    <source>
        <dbReference type="ARBA" id="ARBA00023242"/>
    </source>
</evidence>
<dbReference type="Gene3D" id="3.40.50.620">
    <property type="entry name" value="HUPs"/>
    <property type="match status" value="1"/>
</dbReference>
<dbReference type="Pfam" id="PF01467">
    <property type="entry name" value="CTP_transf_like"/>
    <property type="match status" value="1"/>
</dbReference>
<dbReference type="AlphaFoldDB" id="A0AA47N271"/>
<dbReference type="InterPro" id="IPR004821">
    <property type="entry name" value="Cyt_trans-like"/>
</dbReference>
<gene>
    <name evidence="22" type="primary">NMNAT1</name>
    <name evidence="22" type="ORF">N1851_007926</name>
</gene>
<evidence type="ECO:0000256" key="17">
    <source>
        <dbReference type="ARBA" id="ARBA00048514"/>
    </source>
</evidence>
<reference evidence="22" key="1">
    <citation type="journal article" date="2023" name="Front. Mar. Sci.">
        <title>A new Merluccius polli reference genome to investigate the effects of global change in West African waters.</title>
        <authorList>
            <person name="Mateo J.L."/>
            <person name="Blanco-Fernandez C."/>
            <person name="Garcia-Vazquez E."/>
            <person name="Machado-Schiaffino G."/>
        </authorList>
    </citation>
    <scope>NUCLEOTIDE SEQUENCE</scope>
    <source>
        <strain evidence="22">C29</strain>
        <tissue evidence="22">Fin</tissue>
    </source>
</reference>
<evidence type="ECO:0000259" key="21">
    <source>
        <dbReference type="Pfam" id="PF01467"/>
    </source>
</evidence>
<dbReference type="CDD" id="cd09286">
    <property type="entry name" value="NMNAT_Eukarya"/>
    <property type="match status" value="1"/>
</dbReference>
<dbReference type="GO" id="GO:0005634">
    <property type="term" value="C:nucleus"/>
    <property type="evidence" value="ECO:0007669"/>
    <property type="project" value="UniProtKB-SubCell"/>
</dbReference>
<dbReference type="GO" id="GO:0009435">
    <property type="term" value="P:NAD+ biosynthetic process"/>
    <property type="evidence" value="ECO:0007669"/>
    <property type="project" value="InterPro"/>
</dbReference>
<sequence>MLTKISCDSFKLTKGSCGIFHEKALILSTAAAAAAAAPRYTSRHCPISQRRRASNDYIPVEATLPMSARGGSVIDAPRCCSGISDFPREAMMLSGRQVKCPPACEMENRVRTSAVLIACGSFNPITNMHLRMFELAKDHLEDTGKYRVDRGIISPVGDGYKKKGLIEASHRVEMAKLALETSDWITVDSWESLQPEWVETAKVVRHHYGELVAAEQTNNEVEVDTVIYGKKRRVEDHSSSHQKDKPRLFLLCGADVLESFGVPNLWKQEDIGELVGRYGVVCITRNGSDVEKFVHQSDALWCHRRNIHLVREWVTNEISATHVRRALRRGRSVRYLLPDPVVWYIQEKRLYSVESERKNEDVPLAPLARYTDAGPS</sequence>
<evidence type="ECO:0000313" key="22">
    <source>
        <dbReference type="EMBL" id="KAK0150942.1"/>
    </source>
</evidence>
<dbReference type="SUPFAM" id="SSF52374">
    <property type="entry name" value="Nucleotidylyl transferase"/>
    <property type="match status" value="1"/>
</dbReference>
<comment type="subunit">
    <text evidence="19">Homohexamer. Interacts with ADPRT/PARP1.</text>
</comment>
<comment type="pathway">
    <text evidence="4 20">Cofactor biosynthesis; NAD(+) biosynthesis; NAD(+) from nicotinamide D-ribonucleotide: step 1/1.</text>
</comment>
<evidence type="ECO:0000256" key="7">
    <source>
        <dbReference type="ARBA" id="ARBA00022553"/>
    </source>
</evidence>
<evidence type="ECO:0000256" key="19">
    <source>
        <dbReference type="ARBA" id="ARBA00064648"/>
    </source>
</evidence>
<comment type="cofactor">
    <cofactor evidence="1">
        <name>Mg(2+)</name>
        <dbReference type="ChEBI" id="CHEBI:18420"/>
    </cofactor>
</comment>
<dbReference type="InterPro" id="IPR051182">
    <property type="entry name" value="Euk_NMN_adenylyltrnsfrase"/>
</dbReference>
<proteinExistence type="inferred from homology"/>
<comment type="caution">
    <text evidence="22">The sequence shown here is derived from an EMBL/GenBank/DDBJ whole genome shotgun (WGS) entry which is preliminary data.</text>
</comment>
<comment type="catalytic activity">
    <reaction evidence="17">
        <text>nicotinate beta-D-ribonucleotide + ATP + H(+) = deamido-NAD(+) + diphosphate</text>
        <dbReference type="Rhea" id="RHEA:22860"/>
        <dbReference type="ChEBI" id="CHEBI:15378"/>
        <dbReference type="ChEBI" id="CHEBI:30616"/>
        <dbReference type="ChEBI" id="CHEBI:33019"/>
        <dbReference type="ChEBI" id="CHEBI:57502"/>
        <dbReference type="ChEBI" id="CHEBI:58437"/>
        <dbReference type="EC" id="2.7.7.18"/>
    </reaction>
    <physiologicalReaction direction="left-to-right" evidence="17">
        <dbReference type="Rhea" id="RHEA:22861"/>
    </physiologicalReaction>
    <physiologicalReaction direction="right-to-left" evidence="17">
        <dbReference type="Rhea" id="RHEA:22862"/>
    </physiologicalReaction>
</comment>
<evidence type="ECO:0000313" key="23">
    <source>
        <dbReference type="Proteomes" id="UP001174136"/>
    </source>
</evidence>
<keyword evidence="10 20" id="KW-0548">Nucleotidyltransferase</keyword>
<keyword evidence="8 20" id="KW-0662">Pyridine nucleotide biosynthesis</keyword>
<name>A0AA47N271_MERPO</name>
<dbReference type="NCBIfam" id="TIGR00482">
    <property type="entry name" value="nicotinate (nicotinamide) nucleotide adenylyltransferase"/>
    <property type="match status" value="1"/>
</dbReference>
<dbReference type="GO" id="GO:0004515">
    <property type="term" value="F:nicotinate-nucleotide adenylyltransferase activity"/>
    <property type="evidence" value="ECO:0007669"/>
    <property type="project" value="UniProtKB-EC"/>
</dbReference>
<evidence type="ECO:0000256" key="10">
    <source>
        <dbReference type="ARBA" id="ARBA00022695"/>
    </source>
</evidence>
<dbReference type="GO" id="GO:0005524">
    <property type="term" value="F:ATP binding"/>
    <property type="evidence" value="ECO:0007669"/>
    <property type="project" value="UniProtKB-KW"/>
</dbReference>
<keyword evidence="7" id="KW-0597">Phosphoprotein</keyword>